<gene>
    <name evidence="4" type="primary">cheC</name>
    <name evidence="4" type="ORF">GCM10011391_26440</name>
</gene>
<name>A0A8J2YJG7_9BACL</name>
<protein>
    <submittedName>
        <fullName evidence="4">CheY-P phosphatase CheC</fullName>
    </submittedName>
</protein>
<reference evidence="4" key="2">
    <citation type="submission" date="2020-09" db="EMBL/GenBank/DDBJ databases">
        <authorList>
            <person name="Sun Q."/>
            <person name="Zhou Y."/>
        </authorList>
    </citation>
    <scope>NUCLEOTIDE SEQUENCE</scope>
    <source>
        <strain evidence="4">CGMCC 1.15371</strain>
    </source>
</reference>
<evidence type="ECO:0000313" key="4">
    <source>
        <dbReference type="EMBL" id="GGE46343.1"/>
    </source>
</evidence>
<dbReference type="SUPFAM" id="SSF103039">
    <property type="entry name" value="CheC-like"/>
    <property type="match status" value="1"/>
</dbReference>
<dbReference type="GO" id="GO:0006935">
    <property type="term" value="P:chemotaxis"/>
    <property type="evidence" value="ECO:0007669"/>
    <property type="project" value="UniProtKB-KW"/>
</dbReference>
<reference evidence="4" key="1">
    <citation type="journal article" date="2014" name="Int. J. Syst. Evol. Microbiol.">
        <title>Complete genome sequence of Corynebacterium casei LMG S-19264T (=DSM 44701T), isolated from a smear-ripened cheese.</title>
        <authorList>
            <consortium name="US DOE Joint Genome Institute (JGI-PGF)"/>
            <person name="Walter F."/>
            <person name="Albersmeier A."/>
            <person name="Kalinowski J."/>
            <person name="Ruckert C."/>
        </authorList>
    </citation>
    <scope>NUCLEOTIDE SEQUENCE</scope>
    <source>
        <strain evidence="4">CGMCC 1.15371</strain>
    </source>
</reference>
<dbReference type="RefSeq" id="WP_188694828.1">
    <property type="nucleotide sequence ID" value="NZ_BMIR01000012.1"/>
</dbReference>
<dbReference type="InterPro" id="IPR007597">
    <property type="entry name" value="CheC"/>
</dbReference>
<dbReference type="CDD" id="cd17909">
    <property type="entry name" value="CheC_ClassI"/>
    <property type="match status" value="1"/>
</dbReference>
<accession>A0A8J2YJG7</accession>
<dbReference type="Pfam" id="PF04509">
    <property type="entry name" value="CheC"/>
    <property type="match status" value="2"/>
</dbReference>
<dbReference type="InterPro" id="IPR050992">
    <property type="entry name" value="CheZ_family_phosphatases"/>
</dbReference>
<dbReference type="InterPro" id="IPR028976">
    <property type="entry name" value="CheC-like_sf"/>
</dbReference>
<evidence type="ECO:0000256" key="2">
    <source>
        <dbReference type="ARBA" id="ARBA00022801"/>
    </source>
</evidence>
<evidence type="ECO:0000259" key="3">
    <source>
        <dbReference type="Pfam" id="PF04509"/>
    </source>
</evidence>
<dbReference type="GO" id="GO:0016787">
    <property type="term" value="F:hydrolase activity"/>
    <property type="evidence" value="ECO:0007669"/>
    <property type="project" value="UniProtKB-KW"/>
</dbReference>
<dbReference type="EMBL" id="BMIR01000012">
    <property type="protein sequence ID" value="GGE46343.1"/>
    <property type="molecule type" value="Genomic_DNA"/>
</dbReference>
<keyword evidence="2" id="KW-0378">Hydrolase</keyword>
<dbReference type="PANTHER" id="PTHR43693">
    <property type="entry name" value="PROTEIN PHOSPHATASE CHEZ"/>
    <property type="match status" value="1"/>
</dbReference>
<dbReference type="Gene3D" id="3.40.1550.10">
    <property type="entry name" value="CheC-like"/>
    <property type="match status" value="1"/>
</dbReference>
<organism evidence="4 5">
    <name type="scientific">Pullulanibacillus camelliae</name>
    <dbReference type="NCBI Taxonomy" id="1707096"/>
    <lineage>
        <taxon>Bacteria</taxon>
        <taxon>Bacillati</taxon>
        <taxon>Bacillota</taxon>
        <taxon>Bacilli</taxon>
        <taxon>Bacillales</taxon>
        <taxon>Sporolactobacillaceae</taxon>
        <taxon>Pullulanibacillus</taxon>
    </lineage>
</organism>
<comment type="caution">
    <text evidence="4">The sequence shown here is derived from an EMBL/GenBank/DDBJ whole genome shotgun (WGS) entry which is preliminary data.</text>
</comment>
<keyword evidence="1" id="KW-0145">Chemotaxis</keyword>
<feature type="domain" description="CheC-like protein" evidence="3">
    <location>
        <begin position="118"/>
        <end position="146"/>
    </location>
</feature>
<evidence type="ECO:0000313" key="5">
    <source>
        <dbReference type="Proteomes" id="UP000628775"/>
    </source>
</evidence>
<evidence type="ECO:0000256" key="1">
    <source>
        <dbReference type="ARBA" id="ARBA00022500"/>
    </source>
</evidence>
<feature type="domain" description="CheC-like protein" evidence="3">
    <location>
        <begin position="12"/>
        <end position="46"/>
    </location>
</feature>
<dbReference type="Proteomes" id="UP000628775">
    <property type="component" value="Unassembled WGS sequence"/>
</dbReference>
<dbReference type="PANTHER" id="PTHR43693:SF1">
    <property type="entry name" value="PROTEIN PHOSPHATASE CHEZ"/>
    <property type="match status" value="1"/>
</dbReference>
<proteinExistence type="predicted"/>
<sequence>MEMSLRQLTAQHLDLIKEVANIGAGHAATSLSQILNQPINMSVPSVDIASFSELLMTEEAESPVAAVYLKVNGGISGHLFIMFALEEVEYLIQPLIQADAFNIDMLLTESLYSSGFAEIGNILAGSYVSALSDFSGVNSFVSPPEVCVDMKNVILTEGLIDLSLYEDDAMIIHTALYNERSQKTIKSAFTFLPDPSFLLVFLKQMEKHND</sequence>
<keyword evidence="5" id="KW-1185">Reference proteome</keyword>
<dbReference type="AlphaFoldDB" id="A0A8J2YJG7"/>